<dbReference type="SUPFAM" id="SSF51182">
    <property type="entry name" value="RmlC-like cupins"/>
    <property type="match status" value="1"/>
</dbReference>
<name>A0AAD9TDD9_9ROSI</name>
<dbReference type="InterPro" id="IPR046457">
    <property type="entry name" value="PMI_typeI_cat"/>
</dbReference>
<dbReference type="PRINTS" id="PR00714">
    <property type="entry name" value="MAN6PISMRASE"/>
</dbReference>
<dbReference type="InterPro" id="IPR011051">
    <property type="entry name" value="RmlC_Cupin_sf"/>
</dbReference>
<dbReference type="InterPro" id="IPR016305">
    <property type="entry name" value="Mannose-6-P_Isomerase"/>
</dbReference>
<dbReference type="Pfam" id="PF20511">
    <property type="entry name" value="PMI_typeI_cat"/>
    <property type="match status" value="1"/>
</dbReference>
<dbReference type="PROSITE" id="PS00965">
    <property type="entry name" value="PMI_I_1"/>
    <property type="match status" value="1"/>
</dbReference>
<evidence type="ECO:0000313" key="3">
    <source>
        <dbReference type="Proteomes" id="UP001280121"/>
    </source>
</evidence>
<keyword evidence="3" id="KW-1185">Reference proteome</keyword>
<comment type="caution">
    <text evidence="2">The sequence shown here is derived from an EMBL/GenBank/DDBJ whole genome shotgun (WGS) entry which is preliminary data.</text>
</comment>
<dbReference type="PANTHER" id="PTHR10309">
    <property type="entry name" value="MANNOSE-6-PHOSPHATE ISOMERASE"/>
    <property type="match status" value="1"/>
</dbReference>
<reference evidence="2" key="1">
    <citation type="journal article" date="2023" name="Plant J.">
        <title>Genome sequences and population genomics provide insights into the demographic history, inbreeding, and mutation load of two 'living fossil' tree species of Dipteronia.</title>
        <authorList>
            <person name="Feng Y."/>
            <person name="Comes H.P."/>
            <person name="Chen J."/>
            <person name="Zhu S."/>
            <person name="Lu R."/>
            <person name="Zhang X."/>
            <person name="Li P."/>
            <person name="Qiu J."/>
            <person name="Olsen K.M."/>
            <person name="Qiu Y."/>
        </authorList>
    </citation>
    <scope>NUCLEOTIDE SEQUENCE</scope>
    <source>
        <strain evidence="2">KIB01</strain>
    </source>
</reference>
<proteinExistence type="predicted"/>
<dbReference type="GO" id="GO:0004476">
    <property type="term" value="F:mannose-6-phosphate isomerase activity"/>
    <property type="evidence" value="ECO:0007669"/>
    <property type="project" value="InterPro"/>
</dbReference>
<accession>A0AAD9TDD9</accession>
<evidence type="ECO:0000259" key="1">
    <source>
        <dbReference type="Pfam" id="PF20511"/>
    </source>
</evidence>
<evidence type="ECO:0000313" key="2">
    <source>
        <dbReference type="EMBL" id="KAK2633703.1"/>
    </source>
</evidence>
<dbReference type="Gene3D" id="2.60.120.10">
    <property type="entry name" value="Jelly Rolls"/>
    <property type="match status" value="2"/>
</dbReference>
<dbReference type="InterPro" id="IPR018050">
    <property type="entry name" value="Pmannose_isomerase-type1_CS"/>
</dbReference>
<dbReference type="EMBL" id="JANJYI010000011">
    <property type="protein sequence ID" value="KAK2633703.1"/>
    <property type="molecule type" value="Genomic_DNA"/>
</dbReference>
<dbReference type="GO" id="GO:0009298">
    <property type="term" value="P:GDP-mannose biosynthetic process"/>
    <property type="evidence" value="ECO:0007669"/>
    <property type="project" value="InterPro"/>
</dbReference>
<gene>
    <name evidence="2" type="ORF">Ddye_032574</name>
</gene>
<dbReference type="GO" id="GO:0008270">
    <property type="term" value="F:zinc ion binding"/>
    <property type="evidence" value="ECO:0007669"/>
    <property type="project" value="InterPro"/>
</dbReference>
<dbReference type="InterPro" id="IPR014710">
    <property type="entry name" value="RmlC-like_jellyroll"/>
</dbReference>
<organism evidence="2 3">
    <name type="scientific">Dipteronia dyeriana</name>
    <dbReference type="NCBI Taxonomy" id="168575"/>
    <lineage>
        <taxon>Eukaryota</taxon>
        <taxon>Viridiplantae</taxon>
        <taxon>Streptophyta</taxon>
        <taxon>Embryophyta</taxon>
        <taxon>Tracheophyta</taxon>
        <taxon>Spermatophyta</taxon>
        <taxon>Magnoliopsida</taxon>
        <taxon>eudicotyledons</taxon>
        <taxon>Gunneridae</taxon>
        <taxon>Pentapetalae</taxon>
        <taxon>rosids</taxon>
        <taxon>malvids</taxon>
        <taxon>Sapindales</taxon>
        <taxon>Sapindaceae</taxon>
        <taxon>Hippocastanoideae</taxon>
        <taxon>Acereae</taxon>
        <taxon>Dipteronia</taxon>
    </lineage>
</organism>
<feature type="domain" description="Phosphomannose isomerase type I catalytic" evidence="1">
    <location>
        <begin position="59"/>
        <end position="110"/>
    </location>
</feature>
<dbReference type="PANTHER" id="PTHR10309:SF10">
    <property type="entry name" value="MANNOSE-6-PHOSPHATE ISOMERASE"/>
    <property type="match status" value="1"/>
</dbReference>
<dbReference type="GO" id="GO:0005829">
    <property type="term" value="C:cytosol"/>
    <property type="evidence" value="ECO:0007669"/>
    <property type="project" value="TreeGrafter"/>
</dbReference>
<sequence length="210" mass="23271">MNPGPRSCPRSCHRRLEPQKLDIGFPGCVGRSSLENVGWRFSFLGQGTMTRTGDIEGLVLSIEKEMSIQVHPDKEFARALYKSQLSLYKDANHKPEMALALTEFEALCGFFSLQELKNVLCTIPEIVELVGGADASRILVCEPDSQEVKAGPSVFLFLAGYAICYAESKKYKFEEGEVVVVPAYMEFTITSTSKELELYKAGDNSKVLQA</sequence>
<dbReference type="AlphaFoldDB" id="A0AAD9TDD9"/>
<protein>
    <recommendedName>
        <fullName evidence="1">Phosphomannose isomerase type I catalytic domain-containing protein</fullName>
    </recommendedName>
</protein>
<dbReference type="Proteomes" id="UP001280121">
    <property type="component" value="Unassembled WGS sequence"/>
</dbReference>